<dbReference type="InterPro" id="IPR058971">
    <property type="entry name" value="Rok_N_oligomerisation"/>
</dbReference>
<dbReference type="EMBL" id="JALAPQ010000032">
    <property type="protein sequence ID" value="MCY8459076.1"/>
    <property type="molecule type" value="Genomic_DNA"/>
</dbReference>
<sequence length="147" mass="17270">MADQREALCMRLAEIDKHEISILREFQLEREKIFSSLRALERSSKEKKLPSQVALEQTANDIKTYRVTSKPIQQKKRRQGRAESKASREAALHILKQQDKPMSSIELKRKIEKETGVHISNMTSFMNTLMKMHPEVKKPYRGQYRMI</sequence>
<protein>
    <submittedName>
        <fullName evidence="3">Uncharacterized protein</fullName>
    </submittedName>
</protein>
<evidence type="ECO:0000259" key="2">
    <source>
        <dbReference type="Pfam" id="PF26513"/>
    </source>
</evidence>
<proteinExistence type="predicted"/>
<dbReference type="Pfam" id="PF23159">
    <property type="entry name" value="WHD_Rok"/>
    <property type="match status" value="1"/>
</dbReference>
<dbReference type="RefSeq" id="WP_268393344.1">
    <property type="nucleotide sequence ID" value="NZ_CP145137.1"/>
</dbReference>
<feature type="domain" description="Repressor Rok winged helix" evidence="1">
    <location>
        <begin position="88"/>
        <end position="144"/>
    </location>
</feature>
<dbReference type="InterPro" id="IPR056984">
    <property type="entry name" value="WH_Rok"/>
</dbReference>
<accession>A0A9Q4HHU3</accession>
<organism evidence="3 4">
    <name type="scientific">Bacillus spizizenii</name>
    <name type="common">Bacillus subtilis subsp. spizizenii</name>
    <dbReference type="NCBI Taxonomy" id="96241"/>
    <lineage>
        <taxon>Bacteria</taxon>
        <taxon>Bacillati</taxon>
        <taxon>Bacillota</taxon>
        <taxon>Bacilli</taxon>
        <taxon>Bacillales</taxon>
        <taxon>Bacillaceae</taxon>
        <taxon>Bacillus</taxon>
    </lineage>
</organism>
<evidence type="ECO:0000313" key="4">
    <source>
        <dbReference type="Proteomes" id="UP001078573"/>
    </source>
</evidence>
<evidence type="ECO:0000259" key="1">
    <source>
        <dbReference type="Pfam" id="PF23159"/>
    </source>
</evidence>
<reference evidence="3" key="1">
    <citation type="submission" date="2022-02" db="EMBL/GenBank/DDBJ databases">
        <title>Crop Bioprotection Bacillus Genome Sequencing.</title>
        <authorList>
            <person name="Dunlap C."/>
        </authorList>
    </citation>
    <scope>NUCLEOTIDE SEQUENCE</scope>
    <source>
        <strain evidence="3">WR1O2A-53</strain>
    </source>
</reference>
<name>A0A9Q4HHU3_BACSC</name>
<feature type="domain" description="Rok N-terminal oligomerisation" evidence="2">
    <location>
        <begin position="1"/>
        <end position="40"/>
    </location>
</feature>
<evidence type="ECO:0000313" key="3">
    <source>
        <dbReference type="EMBL" id="MCY8459076.1"/>
    </source>
</evidence>
<comment type="caution">
    <text evidence="3">The sequence shown here is derived from an EMBL/GenBank/DDBJ whole genome shotgun (WGS) entry which is preliminary data.</text>
</comment>
<dbReference type="AlphaFoldDB" id="A0A9Q4HHU3"/>
<dbReference type="Proteomes" id="UP001078573">
    <property type="component" value="Unassembled WGS sequence"/>
</dbReference>
<gene>
    <name evidence="3" type="ORF">MOC89_19800</name>
</gene>
<dbReference type="Pfam" id="PF26513">
    <property type="entry name" value="Rok_N"/>
    <property type="match status" value="1"/>
</dbReference>